<reference evidence="1 2" key="1">
    <citation type="submission" date="2020-08" db="EMBL/GenBank/DDBJ databases">
        <title>Genomic Encyclopedia of Type Strains, Phase IV (KMG-IV): sequencing the most valuable type-strain genomes for metagenomic binning, comparative biology and taxonomic classification.</title>
        <authorList>
            <person name="Goeker M."/>
        </authorList>
    </citation>
    <scope>NUCLEOTIDE SEQUENCE [LARGE SCALE GENOMIC DNA]</scope>
    <source>
        <strain evidence="1 2">DSM 102134</strain>
    </source>
</reference>
<evidence type="ECO:0000313" key="2">
    <source>
        <dbReference type="Proteomes" id="UP000535501"/>
    </source>
</evidence>
<comment type="caution">
    <text evidence="1">The sequence shown here is derived from an EMBL/GenBank/DDBJ whole genome shotgun (WGS) entry which is preliminary data.</text>
</comment>
<accession>A0A7X0DFW8</accession>
<proteinExistence type="predicted"/>
<keyword evidence="2" id="KW-1185">Reference proteome</keyword>
<dbReference type="Proteomes" id="UP000535501">
    <property type="component" value="Unassembled WGS sequence"/>
</dbReference>
<organism evidence="1 2">
    <name type="scientific">Pseudorhizobium flavum</name>
    <dbReference type="NCBI Taxonomy" id="1335061"/>
    <lineage>
        <taxon>Bacteria</taxon>
        <taxon>Pseudomonadati</taxon>
        <taxon>Pseudomonadota</taxon>
        <taxon>Alphaproteobacteria</taxon>
        <taxon>Hyphomicrobiales</taxon>
        <taxon>Rhizobiaceae</taxon>
        <taxon>Rhizobium/Agrobacterium group</taxon>
        <taxon>Pseudorhizobium</taxon>
    </lineage>
</organism>
<gene>
    <name evidence="1" type="ORF">HNQ75_003597</name>
</gene>
<dbReference type="EMBL" id="JACHEJ010000011">
    <property type="protein sequence ID" value="MBB6181609.1"/>
    <property type="molecule type" value="Genomic_DNA"/>
</dbReference>
<name>A0A7X0DFW8_9HYPH</name>
<sequence length="62" mass="7251">MSARRKCSTGSRNRRSLPDLLVMQSVFTADRRKSLHLQLQEMIEGEKVRIKAMVTDRYGGRW</sequence>
<protein>
    <submittedName>
        <fullName evidence="1">Ribosome recycling factor</fullName>
    </submittedName>
</protein>
<dbReference type="AlphaFoldDB" id="A0A7X0DFW8"/>
<evidence type="ECO:0000313" key="1">
    <source>
        <dbReference type="EMBL" id="MBB6181609.1"/>
    </source>
</evidence>
<dbReference type="RefSeq" id="WP_139346289.1">
    <property type="nucleotide sequence ID" value="NZ_JACHEJ010000011.1"/>
</dbReference>